<protein>
    <recommendedName>
        <fullName evidence="1">HTH psq-type domain-containing protein</fullName>
    </recommendedName>
</protein>
<name>A0A9D1PHH7_9FIRM</name>
<dbReference type="SUPFAM" id="SSF46689">
    <property type="entry name" value="Homeodomain-like"/>
    <property type="match status" value="1"/>
</dbReference>
<dbReference type="Pfam" id="PF04218">
    <property type="entry name" value="CENP-B_N"/>
    <property type="match status" value="1"/>
</dbReference>
<reference evidence="2" key="1">
    <citation type="journal article" date="2021" name="PeerJ">
        <title>Extensive microbial diversity within the chicken gut microbiome revealed by metagenomics and culture.</title>
        <authorList>
            <person name="Gilroy R."/>
            <person name="Ravi A."/>
            <person name="Getino M."/>
            <person name="Pursley I."/>
            <person name="Horton D.L."/>
            <person name="Alikhan N.F."/>
            <person name="Baker D."/>
            <person name="Gharbi K."/>
            <person name="Hall N."/>
            <person name="Watson M."/>
            <person name="Adriaenssens E.M."/>
            <person name="Foster-Nyarko E."/>
            <person name="Jarju S."/>
            <person name="Secka A."/>
            <person name="Antonio M."/>
            <person name="Oren A."/>
            <person name="Chaudhuri R.R."/>
            <person name="La Ragione R."/>
            <person name="Hildebrand F."/>
            <person name="Pallen M.J."/>
        </authorList>
    </citation>
    <scope>NUCLEOTIDE SEQUENCE</scope>
    <source>
        <strain evidence="2">CHK193-4272</strain>
    </source>
</reference>
<proteinExistence type="predicted"/>
<dbReference type="AlphaFoldDB" id="A0A9D1PHH7"/>
<evidence type="ECO:0000259" key="1">
    <source>
        <dbReference type="Pfam" id="PF04218"/>
    </source>
</evidence>
<evidence type="ECO:0000313" key="2">
    <source>
        <dbReference type="EMBL" id="HIV62179.1"/>
    </source>
</evidence>
<dbReference type="InterPro" id="IPR009057">
    <property type="entry name" value="Homeodomain-like_sf"/>
</dbReference>
<feature type="domain" description="HTH psq-type" evidence="1">
    <location>
        <begin position="19"/>
        <end position="49"/>
    </location>
</feature>
<dbReference type="Gene3D" id="1.10.10.60">
    <property type="entry name" value="Homeodomain-like"/>
    <property type="match status" value="1"/>
</dbReference>
<dbReference type="InterPro" id="IPR007889">
    <property type="entry name" value="HTH_Psq"/>
</dbReference>
<reference evidence="2" key="2">
    <citation type="submission" date="2021-04" db="EMBL/GenBank/DDBJ databases">
        <authorList>
            <person name="Gilroy R."/>
        </authorList>
    </citation>
    <scope>NUCLEOTIDE SEQUENCE</scope>
    <source>
        <strain evidence="2">CHK193-4272</strain>
    </source>
</reference>
<dbReference type="Proteomes" id="UP000886808">
    <property type="component" value="Unassembled WGS sequence"/>
</dbReference>
<dbReference type="EMBL" id="DXIE01000030">
    <property type="protein sequence ID" value="HIV62179.1"/>
    <property type="molecule type" value="Genomic_DNA"/>
</dbReference>
<dbReference type="GO" id="GO:0003677">
    <property type="term" value="F:DNA binding"/>
    <property type="evidence" value="ECO:0007669"/>
    <property type="project" value="InterPro"/>
</dbReference>
<evidence type="ECO:0000313" key="3">
    <source>
        <dbReference type="Proteomes" id="UP000886808"/>
    </source>
</evidence>
<accession>A0A9D1PHH7</accession>
<comment type="caution">
    <text evidence="2">The sequence shown here is derived from an EMBL/GenBank/DDBJ whole genome shotgun (WGS) entry which is preliminary data.</text>
</comment>
<sequence>MNKIDSWLNDENIQKVKNLYEQGKCKKDIAKEIGITANTLNKWCKNHTTFAEIFNNDACTKSKRQNLSNNITQKRNKNTQFNVEKYMISAMKKLEQKMKSGDIASAVEYSLLKRALGYNYSEERTEYTEKTGEKTVITRKHAPPDTTAQMIWLKNHKPEIWNDKKNNPSSENLFEIKVSLINPECDENGN</sequence>
<organism evidence="2 3">
    <name type="scientific">Candidatus Butyricicoccus avistercoris</name>
    <dbReference type="NCBI Taxonomy" id="2838518"/>
    <lineage>
        <taxon>Bacteria</taxon>
        <taxon>Bacillati</taxon>
        <taxon>Bacillota</taxon>
        <taxon>Clostridia</taxon>
        <taxon>Eubacteriales</taxon>
        <taxon>Butyricicoccaceae</taxon>
        <taxon>Butyricicoccus</taxon>
    </lineage>
</organism>
<gene>
    <name evidence="2" type="ORF">H9746_04925</name>
</gene>